<feature type="region of interest" description="Disordered" evidence="1">
    <location>
        <begin position="582"/>
        <end position="651"/>
    </location>
</feature>
<feature type="compositionally biased region" description="Polar residues" evidence="1">
    <location>
        <begin position="349"/>
        <end position="370"/>
    </location>
</feature>
<organism evidence="2 3">
    <name type="scientific">Lupinus angustifolius</name>
    <name type="common">Narrow-leaved blue lupine</name>
    <dbReference type="NCBI Taxonomy" id="3871"/>
    <lineage>
        <taxon>Eukaryota</taxon>
        <taxon>Viridiplantae</taxon>
        <taxon>Streptophyta</taxon>
        <taxon>Embryophyta</taxon>
        <taxon>Tracheophyta</taxon>
        <taxon>Spermatophyta</taxon>
        <taxon>Magnoliopsida</taxon>
        <taxon>eudicotyledons</taxon>
        <taxon>Gunneridae</taxon>
        <taxon>Pentapetalae</taxon>
        <taxon>rosids</taxon>
        <taxon>fabids</taxon>
        <taxon>Fabales</taxon>
        <taxon>Fabaceae</taxon>
        <taxon>Papilionoideae</taxon>
        <taxon>50 kb inversion clade</taxon>
        <taxon>genistoids sensu lato</taxon>
        <taxon>core genistoids</taxon>
        <taxon>Genisteae</taxon>
        <taxon>Lupinus</taxon>
    </lineage>
</organism>
<evidence type="ECO:0000313" key="3">
    <source>
        <dbReference type="Proteomes" id="UP000188354"/>
    </source>
</evidence>
<feature type="region of interest" description="Disordered" evidence="1">
    <location>
        <begin position="216"/>
        <end position="241"/>
    </location>
</feature>
<name>A0A4P1R0T1_LUPAN</name>
<gene>
    <name evidence="2" type="ORF">TanjilG_08486</name>
</gene>
<feature type="compositionally biased region" description="Gly residues" evidence="1">
    <location>
        <begin position="597"/>
        <end position="606"/>
    </location>
</feature>
<feature type="region of interest" description="Disordered" evidence="1">
    <location>
        <begin position="280"/>
        <end position="299"/>
    </location>
</feature>
<dbReference type="AlphaFoldDB" id="A0A4P1R0T1"/>
<dbReference type="STRING" id="3871.A0A4P1R0T1"/>
<evidence type="ECO:0000256" key="1">
    <source>
        <dbReference type="SAM" id="MobiDB-lite"/>
    </source>
</evidence>
<feature type="compositionally biased region" description="Polar residues" evidence="1">
    <location>
        <begin position="521"/>
        <end position="534"/>
    </location>
</feature>
<feature type="compositionally biased region" description="Polar residues" evidence="1">
    <location>
        <begin position="162"/>
        <end position="173"/>
    </location>
</feature>
<keyword evidence="3" id="KW-1185">Reference proteome</keyword>
<evidence type="ECO:0000313" key="2">
    <source>
        <dbReference type="EMBL" id="OIV98830.1"/>
    </source>
</evidence>
<feature type="region of interest" description="Disordered" evidence="1">
    <location>
        <begin position="152"/>
        <end position="204"/>
    </location>
</feature>
<feature type="compositionally biased region" description="Basic residues" evidence="1">
    <location>
        <begin position="152"/>
        <end position="161"/>
    </location>
</feature>
<protein>
    <submittedName>
        <fullName evidence="2">Uncharacterized protein</fullName>
    </submittedName>
</protein>
<feature type="compositionally biased region" description="Basic and acidic residues" evidence="1">
    <location>
        <begin position="34"/>
        <end position="45"/>
    </location>
</feature>
<feature type="region of interest" description="Disordered" evidence="1">
    <location>
        <begin position="521"/>
        <end position="568"/>
    </location>
</feature>
<feature type="region of interest" description="Disordered" evidence="1">
    <location>
        <begin position="1"/>
        <end position="79"/>
    </location>
</feature>
<feature type="region of interest" description="Disordered" evidence="1">
    <location>
        <begin position="342"/>
        <end position="370"/>
    </location>
</feature>
<dbReference type="Proteomes" id="UP000188354">
    <property type="component" value="Chromosome LG13"/>
</dbReference>
<feature type="compositionally biased region" description="Polar residues" evidence="1">
    <location>
        <begin position="582"/>
        <end position="592"/>
    </location>
</feature>
<sequence length="676" mass="74744">MERKARPLPLPTSQINLADHHLRPATDQSSPHVDQNRNKVMERRAHTLPLPPTEISVTDHSTGAANDQRSPYSDRERTELMERRAQPLPLPPTQINVVDHPLGPATDHCLGKPLPQQPQLAKQTRAPPRAPSCICSSAYRLLTGISRWSRKPRRTQARMRSNHPQTEVTPSTDHPTRFQGERVGSNVMHRSVSEESINSPVNLDCRGNQAVSSYQRFPISSKDAPNILRRGSKSQGPDDSVLKLANKRHDADGERENNKGRALKHQVQLNNHYETMKKAQRELDHKVRGNNSSKQEPWDMGYYYDVTNERDEGALAPWSARKVTSSRQEDRSKPRRVYLSEEMLKAKSGDNNQKGKTIGSSTYHGQESSLASNKNSLYELNSHEQSDDISDVLELLKQAKISLQQKINIGTSIQTSPLVGRSEGSGMPVRSSSLFQLPTDFSDDATARYNFRESNSQFGLNAYPGRDTSRNFYGNLGTNAYPGTMLTSADDRSIANRYMGTGSTFDPTRIPPHFSREAYTKFSSVDSTPESSPDISPGRGISGTSGNYPSLANGYIRPRPTFDPSTLPPRFIEETYARFNHVDSTPESSPNNSPGRGISGTSGGQGSTIPRSGSISKSHSDDGSLSTGHKETGLRLDAEGSPSVPLHLSSSKYMDPPTFPISPSYENATHSLPIVW</sequence>
<dbReference type="EMBL" id="CM007373">
    <property type="protein sequence ID" value="OIV98830.1"/>
    <property type="molecule type" value="Genomic_DNA"/>
</dbReference>
<dbReference type="Gramene" id="OIV98830">
    <property type="protein sequence ID" value="OIV98830"/>
    <property type="gene ID" value="TanjilG_08486"/>
</dbReference>
<feature type="compositionally biased region" description="Polar residues" evidence="1">
    <location>
        <begin position="55"/>
        <end position="71"/>
    </location>
</feature>
<proteinExistence type="predicted"/>
<accession>A0A4P1R0T1</accession>
<feature type="compositionally biased region" description="Basic and acidic residues" evidence="1">
    <location>
        <begin position="618"/>
        <end position="638"/>
    </location>
</feature>
<reference evidence="2 3" key="1">
    <citation type="journal article" date="2017" name="Plant Biotechnol. J.">
        <title>A comprehensive draft genome sequence for lupin (Lupinus angustifolius), an emerging health food: insights into plant-microbe interactions and legume evolution.</title>
        <authorList>
            <person name="Hane J.K."/>
            <person name="Ming Y."/>
            <person name="Kamphuis L.G."/>
            <person name="Nelson M.N."/>
            <person name="Garg G."/>
            <person name="Atkins C.A."/>
            <person name="Bayer P.E."/>
            <person name="Bravo A."/>
            <person name="Bringans S."/>
            <person name="Cannon S."/>
            <person name="Edwards D."/>
            <person name="Foley R."/>
            <person name="Gao L.L."/>
            <person name="Harrison M.J."/>
            <person name="Huang W."/>
            <person name="Hurgobin B."/>
            <person name="Li S."/>
            <person name="Liu C.W."/>
            <person name="McGrath A."/>
            <person name="Morahan G."/>
            <person name="Murray J."/>
            <person name="Weller J."/>
            <person name="Jian J."/>
            <person name="Singh K.B."/>
        </authorList>
    </citation>
    <scope>NUCLEOTIDE SEQUENCE [LARGE SCALE GENOMIC DNA]</scope>
    <source>
        <strain evidence="3">cv. Tanjil</strain>
        <tissue evidence="2">Whole plant</tissue>
    </source>
</reference>
<dbReference type="PANTHER" id="PTHR33701">
    <property type="entry name" value="TRANSMEMBRANE PROTEIN"/>
    <property type="match status" value="1"/>
</dbReference>
<dbReference type="PANTHER" id="PTHR33701:SF3">
    <property type="entry name" value="TRANSCRIPTIONAL REGULATOR ATRX"/>
    <property type="match status" value="1"/>
</dbReference>